<accession>A0A9Q3H869</accession>
<gene>
    <name evidence="2" type="ORF">O181_033089</name>
</gene>
<protein>
    <submittedName>
        <fullName evidence="2">Uncharacterized protein</fullName>
    </submittedName>
</protein>
<evidence type="ECO:0000256" key="1">
    <source>
        <dbReference type="SAM" id="MobiDB-lite"/>
    </source>
</evidence>
<organism evidence="2 3">
    <name type="scientific">Austropuccinia psidii MF-1</name>
    <dbReference type="NCBI Taxonomy" id="1389203"/>
    <lineage>
        <taxon>Eukaryota</taxon>
        <taxon>Fungi</taxon>
        <taxon>Dikarya</taxon>
        <taxon>Basidiomycota</taxon>
        <taxon>Pucciniomycotina</taxon>
        <taxon>Pucciniomycetes</taxon>
        <taxon>Pucciniales</taxon>
        <taxon>Sphaerophragmiaceae</taxon>
        <taxon>Austropuccinia</taxon>
    </lineage>
</organism>
<feature type="compositionally biased region" description="Polar residues" evidence="1">
    <location>
        <begin position="60"/>
        <end position="86"/>
    </location>
</feature>
<evidence type="ECO:0000313" key="2">
    <source>
        <dbReference type="EMBL" id="MBW0493374.1"/>
    </source>
</evidence>
<name>A0A9Q3H869_9BASI</name>
<feature type="region of interest" description="Disordered" evidence="1">
    <location>
        <begin position="1"/>
        <end position="123"/>
    </location>
</feature>
<proteinExistence type="predicted"/>
<reference evidence="2" key="1">
    <citation type="submission" date="2021-03" db="EMBL/GenBank/DDBJ databases">
        <title>Draft genome sequence of rust myrtle Austropuccinia psidii MF-1, a brazilian biotype.</title>
        <authorList>
            <person name="Quecine M.C."/>
            <person name="Pachon D.M.R."/>
            <person name="Bonatelli M.L."/>
            <person name="Correr F.H."/>
            <person name="Franceschini L.M."/>
            <person name="Leite T.F."/>
            <person name="Margarido G.R.A."/>
            <person name="Almeida C.A."/>
            <person name="Ferrarezi J.A."/>
            <person name="Labate C.A."/>
        </authorList>
    </citation>
    <scope>NUCLEOTIDE SEQUENCE</scope>
    <source>
        <strain evidence="2">MF-1</strain>
    </source>
</reference>
<sequence length="123" mass="13937">MEEPLQTEDSGNQANPRQTHNQDVLSSGGQRHNQSSTEEHMQTDDSGDHYNQRNTHHQNFRGSSGQRDNSESSAPQPVKHGSSSSCYPLHNLADAFVQDSHHHEQQKQQRRAQRASKQLSKKK</sequence>
<keyword evidence="3" id="KW-1185">Reference proteome</keyword>
<dbReference type="Proteomes" id="UP000765509">
    <property type="component" value="Unassembled WGS sequence"/>
</dbReference>
<feature type="compositionally biased region" description="Basic and acidic residues" evidence="1">
    <location>
        <begin position="37"/>
        <end position="51"/>
    </location>
</feature>
<dbReference type="AlphaFoldDB" id="A0A9Q3H869"/>
<feature type="compositionally biased region" description="Polar residues" evidence="1">
    <location>
        <begin position="7"/>
        <end position="36"/>
    </location>
</feature>
<feature type="compositionally biased region" description="Basic residues" evidence="1">
    <location>
        <begin position="108"/>
        <end position="123"/>
    </location>
</feature>
<evidence type="ECO:0000313" key="3">
    <source>
        <dbReference type="Proteomes" id="UP000765509"/>
    </source>
</evidence>
<comment type="caution">
    <text evidence="2">The sequence shown here is derived from an EMBL/GenBank/DDBJ whole genome shotgun (WGS) entry which is preliminary data.</text>
</comment>
<dbReference type="EMBL" id="AVOT02012041">
    <property type="protein sequence ID" value="MBW0493374.1"/>
    <property type="molecule type" value="Genomic_DNA"/>
</dbReference>